<name>A0A556A7E9_9BURK</name>
<evidence type="ECO:0000256" key="2">
    <source>
        <dbReference type="SAM" id="SignalP"/>
    </source>
</evidence>
<accession>A0A556A7E9</accession>
<feature type="chain" id="PRO_5022055460" description="Lipoprotein" evidence="2">
    <location>
        <begin position="19"/>
        <end position="72"/>
    </location>
</feature>
<sequence length="72" mass="6791">MKKPLILAALLSASAALAACDRSDDPASMTGAPGATDDSVTMPSPAPQGVPPAGDPAMPSPGAGAGTGSESQ</sequence>
<dbReference type="EMBL" id="VLTJ01000042">
    <property type="protein sequence ID" value="TSH88811.1"/>
    <property type="molecule type" value="Genomic_DNA"/>
</dbReference>
<evidence type="ECO:0000313" key="3">
    <source>
        <dbReference type="EMBL" id="TSH88811.1"/>
    </source>
</evidence>
<protein>
    <recommendedName>
        <fullName evidence="5">Lipoprotein</fullName>
    </recommendedName>
</protein>
<feature type="compositionally biased region" description="Gly residues" evidence="1">
    <location>
        <begin position="63"/>
        <end position="72"/>
    </location>
</feature>
<feature type="region of interest" description="Disordered" evidence="1">
    <location>
        <begin position="22"/>
        <end position="72"/>
    </location>
</feature>
<feature type="compositionally biased region" description="Pro residues" evidence="1">
    <location>
        <begin position="44"/>
        <end position="54"/>
    </location>
</feature>
<keyword evidence="2" id="KW-0732">Signal</keyword>
<reference evidence="3 4" key="1">
    <citation type="submission" date="2019-07" db="EMBL/GenBank/DDBJ databases">
        <title>Qingshengfaniella alkalisoli gen. nov., sp. nov., isolated from saline soil.</title>
        <authorList>
            <person name="Xu L."/>
            <person name="Huang X.-X."/>
            <person name="Sun J.-Q."/>
        </authorList>
    </citation>
    <scope>NUCLEOTIDE SEQUENCE [LARGE SCALE GENOMIC DNA]</scope>
    <source>
        <strain evidence="3 4">DSM 27279</strain>
    </source>
</reference>
<evidence type="ECO:0008006" key="5">
    <source>
        <dbReference type="Google" id="ProtNLM"/>
    </source>
</evidence>
<evidence type="ECO:0000313" key="4">
    <source>
        <dbReference type="Proteomes" id="UP000318405"/>
    </source>
</evidence>
<dbReference type="AlphaFoldDB" id="A0A556A7E9"/>
<gene>
    <name evidence="3" type="ORF">FOZ76_24520</name>
</gene>
<keyword evidence="4" id="KW-1185">Reference proteome</keyword>
<feature type="signal peptide" evidence="2">
    <location>
        <begin position="1"/>
        <end position="18"/>
    </location>
</feature>
<dbReference type="Proteomes" id="UP000318405">
    <property type="component" value="Unassembled WGS sequence"/>
</dbReference>
<proteinExistence type="predicted"/>
<organism evidence="3 4">
    <name type="scientific">Verticiella sediminum</name>
    <dbReference type="NCBI Taxonomy" id="1247510"/>
    <lineage>
        <taxon>Bacteria</taxon>
        <taxon>Pseudomonadati</taxon>
        <taxon>Pseudomonadota</taxon>
        <taxon>Betaproteobacteria</taxon>
        <taxon>Burkholderiales</taxon>
        <taxon>Alcaligenaceae</taxon>
        <taxon>Verticiella</taxon>
    </lineage>
</organism>
<comment type="caution">
    <text evidence="3">The sequence shown here is derived from an EMBL/GenBank/DDBJ whole genome shotgun (WGS) entry which is preliminary data.</text>
</comment>
<dbReference type="PROSITE" id="PS51257">
    <property type="entry name" value="PROKAR_LIPOPROTEIN"/>
    <property type="match status" value="1"/>
</dbReference>
<dbReference type="RefSeq" id="WP_143950927.1">
    <property type="nucleotide sequence ID" value="NZ_BAABMB010000005.1"/>
</dbReference>
<evidence type="ECO:0000256" key="1">
    <source>
        <dbReference type="SAM" id="MobiDB-lite"/>
    </source>
</evidence>